<sequence length="643" mass="68912">MGIVFALSASAVYFTYDSTKESLMKSLKETSSLVADKITQKINVYSILAESAAVYKNSAGVSTLSLKSYLQKECSQYDLTKIDIIDPSGNSVIDSTSYLQDSTYQQAQNGKAFLSDPIIIKDDVFFDYACPYDNSVVMIRFPYSILGEIIDDVKIGETGSTYILNKDGTKVAHSDFSLVQKQQNNLEDVKNDSKTYGEVAALETAMTKGETGFGFYTWKGDRKFGAYTPIENTNGWSVNVTALQSEFMAEVQTAVISTVVLGLSAILIAVFVVIRIAIRITKPIDNVVQAIDKMAEGNLEVNLVVHRQDEIGRISVKINQMVEKFRSIISDISYFLAELSAGNLSVNSEITYPGEFSNIQNSLTSIAVQLNETMTLISNAANQVNSGAEQVAAASQALSSGATEQAASVEELSASVTTVAKQAGENAENVRQASVYVAQTTTGVRQGNEQMKQLTGAMHEIRTSSEKISSITKVIEDIAFQTNILALNAAIEAARAGVAGKGFAVVADEVRTLAAKSADAASQTATLIEQSTVTVAEGDTLVAGTVKTLAEISQQAEKVNSAIVLVEQASSNQAEAIDQIMKGLSQVSDVVQTNAATAEESSASSEELAAQAQTLNAEVSKFHLSAEETYPDSETENVEQEDE</sequence>
<feature type="domain" description="Methyl-accepting transducer" evidence="5">
    <location>
        <begin position="380"/>
        <end position="609"/>
    </location>
</feature>
<dbReference type="Gene3D" id="6.10.340.10">
    <property type="match status" value="1"/>
</dbReference>
<dbReference type="PANTHER" id="PTHR43531:SF11">
    <property type="entry name" value="METHYL-ACCEPTING CHEMOTAXIS PROTEIN 3"/>
    <property type="match status" value="1"/>
</dbReference>
<evidence type="ECO:0000256" key="2">
    <source>
        <dbReference type="ARBA" id="ARBA00029447"/>
    </source>
</evidence>
<evidence type="ECO:0008006" key="8">
    <source>
        <dbReference type="Google" id="ProtNLM"/>
    </source>
</evidence>
<feature type="domain" description="HAMP" evidence="6">
    <location>
        <begin position="278"/>
        <end position="330"/>
    </location>
</feature>
<proteinExistence type="inferred from homology"/>
<dbReference type="CDD" id="cd06225">
    <property type="entry name" value="HAMP"/>
    <property type="match status" value="1"/>
</dbReference>
<dbReference type="InterPro" id="IPR051310">
    <property type="entry name" value="MCP_chemotaxis"/>
</dbReference>
<dbReference type="GO" id="GO:0006935">
    <property type="term" value="P:chemotaxis"/>
    <property type="evidence" value="ECO:0007669"/>
    <property type="project" value="UniProtKB-KW"/>
</dbReference>
<dbReference type="Pfam" id="PF00672">
    <property type="entry name" value="HAMP"/>
    <property type="match status" value="1"/>
</dbReference>
<reference evidence="7" key="1">
    <citation type="submission" date="2019-08" db="EMBL/GenBank/DDBJ databases">
        <authorList>
            <person name="Kucharzyk K."/>
            <person name="Murdoch R.W."/>
            <person name="Higgins S."/>
            <person name="Loffler F."/>
        </authorList>
    </citation>
    <scope>NUCLEOTIDE SEQUENCE</scope>
</reference>
<dbReference type="PRINTS" id="PR00260">
    <property type="entry name" value="CHEMTRNSDUCR"/>
</dbReference>
<dbReference type="GO" id="GO:0007165">
    <property type="term" value="P:signal transduction"/>
    <property type="evidence" value="ECO:0007669"/>
    <property type="project" value="InterPro"/>
</dbReference>
<comment type="caution">
    <text evidence="7">The sequence shown here is derived from an EMBL/GenBank/DDBJ whole genome shotgun (WGS) entry which is preliminary data.</text>
</comment>
<dbReference type="Gene3D" id="1.10.287.950">
    <property type="entry name" value="Methyl-accepting chemotaxis protein"/>
    <property type="match status" value="1"/>
</dbReference>
<dbReference type="Pfam" id="PF00015">
    <property type="entry name" value="MCPsignal"/>
    <property type="match status" value="1"/>
</dbReference>
<keyword evidence="4" id="KW-1133">Transmembrane helix</keyword>
<evidence type="ECO:0000259" key="5">
    <source>
        <dbReference type="PROSITE" id="PS50111"/>
    </source>
</evidence>
<dbReference type="SUPFAM" id="SSF58104">
    <property type="entry name" value="Methyl-accepting chemotaxis protein (MCP) signaling domain"/>
    <property type="match status" value="1"/>
</dbReference>
<evidence type="ECO:0000256" key="4">
    <source>
        <dbReference type="SAM" id="Phobius"/>
    </source>
</evidence>
<dbReference type="InterPro" id="IPR004089">
    <property type="entry name" value="MCPsignal_dom"/>
</dbReference>
<dbReference type="InterPro" id="IPR003660">
    <property type="entry name" value="HAMP_dom"/>
</dbReference>
<dbReference type="SMART" id="SM00283">
    <property type="entry name" value="MA"/>
    <property type="match status" value="1"/>
</dbReference>
<dbReference type="GO" id="GO:0004888">
    <property type="term" value="F:transmembrane signaling receptor activity"/>
    <property type="evidence" value="ECO:0007669"/>
    <property type="project" value="InterPro"/>
</dbReference>
<feature type="transmembrane region" description="Helical" evidence="4">
    <location>
        <begin position="254"/>
        <end position="274"/>
    </location>
</feature>
<dbReference type="Gene3D" id="3.30.450.20">
    <property type="entry name" value="PAS domain"/>
    <property type="match status" value="1"/>
</dbReference>
<dbReference type="AlphaFoldDB" id="A0A644ZPK9"/>
<dbReference type="PROSITE" id="PS50111">
    <property type="entry name" value="CHEMOTAXIS_TRANSDUC_2"/>
    <property type="match status" value="1"/>
</dbReference>
<evidence type="ECO:0000313" key="7">
    <source>
        <dbReference type="EMBL" id="MPM39584.1"/>
    </source>
</evidence>
<organism evidence="7">
    <name type="scientific">bioreactor metagenome</name>
    <dbReference type="NCBI Taxonomy" id="1076179"/>
    <lineage>
        <taxon>unclassified sequences</taxon>
        <taxon>metagenomes</taxon>
        <taxon>ecological metagenomes</taxon>
    </lineage>
</organism>
<name>A0A644ZPK9_9ZZZZ</name>
<dbReference type="SMART" id="SM00304">
    <property type="entry name" value="HAMP"/>
    <property type="match status" value="1"/>
</dbReference>
<protein>
    <recommendedName>
        <fullName evidence="8">Methyl-accepting chemotaxis protein IV</fullName>
    </recommendedName>
</protein>
<dbReference type="PROSITE" id="PS50885">
    <property type="entry name" value="HAMP"/>
    <property type="match status" value="1"/>
</dbReference>
<comment type="similarity">
    <text evidence="2">Belongs to the methyl-accepting chemotaxis (MCP) protein family.</text>
</comment>
<evidence type="ECO:0000259" key="6">
    <source>
        <dbReference type="PROSITE" id="PS50885"/>
    </source>
</evidence>
<dbReference type="EMBL" id="VSSQ01008696">
    <property type="protein sequence ID" value="MPM39584.1"/>
    <property type="molecule type" value="Genomic_DNA"/>
</dbReference>
<keyword evidence="4" id="KW-0472">Membrane</keyword>
<evidence type="ECO:0000256" key="3">
    <source>
        <dbReference type="SAM" id="MobiDB-lite"/>
    </source>
</evidence>
<dbReference type="CDD" id="cd12912">
    <property type="entry name" value="PDC2_MCP_like"/>
    <property type="match status" value="1"/>
</dbReference>
<keyword evidence="1" id="KW-0145">Chemotaxis</keyword>
<dbReference type="GO" id="GO:0005886">
    <property type="term" value="C:plasma membrane"/>
    <property type="evidence" value="ECO:0007669"/>
    <property type="project" value="TreeGrafter"/>
</dbReference>
<keyword evidence="4" id="KW-0812">Transmembrane</keyword>
<evidence type="ECO:0000256" key="1">
    <source>
        <dbReference type="ARBA" id="ARBA00022500"/>
    </source>
</evidence>
<gene>
    <name evidence="7" type="ORF">SDC9_86218</name>
</gene>
<dbReference type="InterPro" id="IPR004090">
    <property type="entry name" value="Chemotax_Me-accpt_rcpt"/>
</dbReference>
<feature type="compositionally biased region" description="Acidic residues" evidence="3">
    <location>
        <begin position="629"/>
        <end position="643"/>
    </location>
</feature>
<feature type="region of interest" description="Disordered" evidence="3">
    <location>
        <begin position="620"/>
        <end position="643"/>
    </location>
</feature>
<accession>A0A644ZPK9</accession>
<dbReference type="PANTHER" id="PTHR43531">
    <property type="entry name" value="PROTEIN ICFG"/>
    <property type="match status" value="1"/>
</dbReference>